<dbReference type="InterPro" id="IPR053790">
    <property type="entry name" value="P5CR-like_CS"/>
</dbReference>
<dbReference type="AlphaFoldDB" id="A0A1S1QVM6"/>
<protein>
    <recommendedName>
        <fullName evidence="5 6">Pyrroline-5-carboxylate reductase</fullName>
        <shortName evidence="5">P5C reductase</shortName>
        <shortName evidence="5">P5CR</shortName>
        <ecNumber evidence="5 6">1.5.1.2</ecNumber>
    </recommendedName>
    <alternativeName>
        <fullName evidence="5">PCA reductase</fullName>
    </alternativeName>
</protein>
<dbReference type="Proteomes" id="UP000179627">
    <property type="component" value="Unassembled WGS sequence"/>
</dbReference>
<dbReference type="FunFam" id="1.10.3730.10:FF:000001">
    <property type="entry name" value="Pyrroline-5-carboxylate reductase"/>
    <property type="match status" value="1"/>
</dbReference>
<dbReference type="SUPFAM" id="SSF51735">
    <property type="entry name" value="NAD(P)-binding Rossmann-fold domains"/>
    <property type="match status" value="1"/>
</dbReference>
<dbReference type="EMBL" id="MBLM01000108">
    <property type="protein sequence ID" value="OHV38763.1"/>
    <property type="molecule type" value="Genomic_DNA"/>
</dbReference>
<feature type="domain" description="Pyrroline-5-carboxylate reductase dimerisation" evidence="10">
    <location>
        <begin position="162"/>
        <end position="283"/>
    </location>
</feature>
<dbReference type="PIRSF" id="PIRSF000193">
    <property type="entry name" value="Pyrrol-5-carb_rd"/>
    <property type="match status" value="1"/>
</dbReference>
<comment type="similarity">
    <text evidence="1 5 8">Belongs to the pyrroline-5-carboxylate reductase family.</text>
</comment>
<evidence type="ECO:0000256" key="3">
    <source>
        <dbReference type="ARBA" id="ARBA00023002"/>
    </source>
</evidence>
<evidence type="ECO:0000313" key="11">
    <source>
        <dbReference type="EMBL" id="OHV38763.1"/>
    </source>
</evidence>
<gene>
    <name evidence="5" type="primary">proC</name>
    <name evidence="11" type="ORF">CC117_03290</name>
</gene>
<dbReference type="UniPathway" id="UPA00098">
    <property type="reaction ID" value="UER00361"/>
</dbReference>
<dbReference type="NCBIfam" id="TIGR00112">
    <property type="entry name" value="proC"/>
    <property type="match status" value="1"/>
</dbReference>
<comment type="pathway">
    <text evidence="5 8">Amino-acid biosynthesis; L-proline biosynthesis; L-proline from L-glutamate 5-semialdehyde: step 1/1.</text>
</comment>
<name>A0A1S1QVM6_9ACTN</name>
<evidence type="ECO:0000256" key="1">
    <source>
        <dbReference type="ARBA" id="ARBA00005525"/>
    </source>
</evidence>
<keyword evidence="5 8" id="KW-0641">Proline biosynthesis</keyword>
<evidence type="ECO:0000259" key="10">
    <source>
        <dbReference type="Pfam" id="PF14748"/>
    </source>
</evidence>
<dbReference type="InterPro" id="IPR008927">
    <property type="entry name" value="6-PGluconate_DH-like_C_sf"/>
</dbReference>
<dbReference type="OrthoDB" id="9805754at2"/>
<evidence type="ECO:0000259" key="9">
    <source>
        <dbReference type="Pfam" id="PF03807"/>
    </source>
</evidence>
<evidence type="ECO:0000256" key="8">
    <source>
        <dbReference type="RuleBase" id="RU003903"/>
    </source>
</evidence>
<sequence>MQGRSVLAIVGVGRLGGALLSGLLRAGRTPSDVLAAERDERRAAEIAASFGVKVVDPPAAVAEAEVVVLAVKPQDMGSVLAEIRDHVRPGALVVSVAAGVTSTFVAERMPPGTAVVRVMTNTPLLVDEAMSALCAGPGAGDEHLAAVEEMLRPVGRVVRVSEAQLDAVTALSGSGPAYFFYLIEAMIEGGVLLGLPRALAAELVVQTAAGSARMLRDAPGPGDAGGVGGVGGAGGGEHPSLLREAVTSPGGTTIAALRQLDRGGVRAAVLDAVEAACARSRELGAS</sequence>
<dbReference type="PROSITE" id="PS00521">
    <property type="entry name" value="P5CR"/>
    <property type="match status" value="1"/>
</dbReference>
<dbReference type="Gene3D" id="3.40.50.720">
    <property type="entry name" value="NAD(P)-binding Rossmann-like Domain"/>
    <property type="match status" value="1"/>
</dbReference>
<dbReference type="InterPro" id="IPR029036">
    <property type="entry name" value="P5CR_dimer"/>
</dbReference>
<feature type="binding site" evidence="7">
    <location>
        <begin position="70"/>
        <end position="73"/>
    </location>
    <ligand>
        <name>NADP(+)</name>
        <dbReference type="ChEBI" id="CHEBI:58349"/>
    </ligand>
</feature>
<comment type="catalytic activity">
    <reaction evidence="5 8">
        <text>L-proline + NADP(+) = (S)-1-pyrroline-5-carboxylate + NADPH + 2 H(+)</text>
        <dbReference type="Rhea" id="RHEA:14109"/>
        <dbReference type="ChEBI" id="CHEBI:15378"/>
        <dbReference type="ChEBI" id="CHEBI:17388"/>
        <dbReference type="ChEBI" id="CHEBI:57783"/>
        <dbReference type="ChEBI" id="CHEBI:58349"/>
        <dbReference type="ChEBI" id="CHEBI:60039"/>
        <dbReference type="EC" id="1.5.1.2"/>
    </reaction>
</comment>
<dbReference type="GO" id="GO:0004735">
    <property type="term" value="F:pyrroline-5-carboxylate reductase activity"/>
    <property type="evidence" value="ECO:0007669"/>
    <property type="project" value="UniProtKB-UniRule"/>
</dbReference>
<dbReference type="SUPFAM" id="SSF48179">
    <property type="entry name" value="6-phosphogluconate dehydrogenase C-terminal domain-like"/>
    <property type="match status" value="1"/>
</dbReference>
<dbReference type="Gene3D" id="1.10.3730.10">
    <property type="entry name" value="ProC C-terminal domain-like"/>
    <property type="match status" value="1"/>
</dbReference>
<dbReference type="Pfam" id="PF03807">
    <property type="entry name" value="F420_oxidored"/>
    <property type="match status" value="1"/>
</dbReference>
<dbReference type="Pfam" id="PF14748">
    <property type="entry name" value="P5CR_dimer"/>
    <property type="match status" value="1"/>
</dbReference>
<keyword evidence="2 5" id="KW-0521">NADP</keyword>
<keyword evidence="3 5" id="KW-0560">Oxidoreductase</keyword>
<dbReference type="RefSeq" id="WP_071083797.1">
    <property type="nucleotide sequence ID" value="NZ_MBLM01000108.1"/>
</dbReference>
<comment type="subcellular location">
    <subcellularLocation>
        <location evidence="5">Cytoplasm</location>
    </subcellularLocation>
</comment>
<keyword evidence="5" id="KW-0963">Cytoplasm</keyword>
<dbReference type="GO" id="GO:0005737">
    <property type="term" value="C:cytoplasm"/>
    <property type="evidence" value="ECO:0007669"/>
    <property type="project" value="UniProtKB-SubCell"/>
</dbReference>
<reference evidence="12" key="1">
    <citation type="submission" date="2016-07" db="EMBL/GenBank/DDBJ databases">
        <title>Sequence Frankia sp. strain CcI1.17.</title>
        <authorList>
            <person name="Ghodhbane-Gtari F."/>
            <person name="Swanson E."/>
            <person name="Gueddou A."/>
            <person name="Morris K."/>
            <person name="Hezbri K."/>
            <person name="Ktari A."/>
            <person name="Nouioui I."/>
            <person name="Abebe-Akele F."/>
            <person name="Simpson S."/>
            <person name="Thomas K."/>
            <person name="Gtari M."/>
            <person name="Tisa L.S."/>
            <person name="Hurst S."/>
        </authorList>
    </citation>
    <scope>NUCLEOTIDE SEQUENCE [LARGE SCALE GENOMIC DNA]</scope>
    <source>
        <strain evidence="12">Cc1.17</strain>
    </source>
</reference>
<comment type="function">
    <text evidence="4 5">Catalyzes the reduction of 1-pyrroline-5-carboxylate (PCA) to L-proline.</text>
</comment>
<evidence type="ECO:0000256" key="6">
    <source>
        <dbReference type="NCBIfam" id="TIGR00112"/>
    </source>
</evidence>
<dbReference type="PANTHER" id="PTHR11645:SF0">
    <property type="entry name" value="PYRROLINE-5-CARBOXYLATE REDUCTASE 3"/>
    <property type="match status" value="1"/>
</dbReference>
<dbReference type="InterPro" id="IPR028939">
    <property type="entry name" value="P5C_Rdtase_cat_N"/>
</dbReference>
<keyword evidence="5 8" id="KW-0028">Amino-acid biosynthesis</keyword>
<evidence type="ECO:0000256" key="4">
    <source>
        <dbReference type="ARBA" id="ARBA00058118"/>
    </source>
</evidence>
<dbReference type="InterPro" id="IPR036291">
    <property type="entry name" value="NAD(P)-bd_dom_sf"/>
</dbReference>
<feature type="domain" description="Pyrroline-5-carboxylate reductase catalytic N-terminal" evidence="9">
    <location>
        <begin position="7"/>
        <end position="99"/>
    </location>
</feature>
<accession>A0A1S1QVM6</accession>
<comment type="caution">
    <text evidence="11">The sequence shown here is derived from an EMBL/GenBank/DDBJ whole genome shotgun (WGS) entry which is preliminary data.</text>
</comment>
<comment type="catalytic activity">
    <reaction evidence="5">
        <text>L-proline + NAD(+) = (S)-1-pyrroline-5-carboxylate + NADH + 2 H(+)</text>
        <dbReference type="Rhea" id="RHEA:14105"/>
        <dbReference type="ChEBI" id="CHEBI:15378"/>
        <dbReference type="ChEBI" id="CHEBI:17388"/>
        <dbReference type="ChEBI" id="CHEBI:57540"/>
        <dbReference type="ChEBI" id="CHEBI:57945"/>
        <dbReference type="ChEBI" id="CHEBI:60039"/>
        <dbReference type="EC" id="1.5.1.2"/>
    </reaction>
</comment>
<dbReference type="InterPro" id="IPR000304">
    <property type="entry name" value="Pyrroline-COOH_reductase"/>
</dbReference>
<organism evidence="11 12">
    <name type="scientific">Parafrankia colletiae</name>
    <dbReference type="NCBI Taxonomy" id="573497"/>
    <lineage>
        <taxon>Bacteria</taxon>
        <taxon>Bacillati</taxon>
        <taxon>Actinomycetota</taxon>
        <taxon>Actinomycetes</taxon>
        <taxon>Frankiales</taxon>
        <taxon>Frankiaceae</taxon>
        <taxon>Parafrankia</taxon>
    </lineage>
</organism>
<proteinExistence type="inferred from homology"/>
<dbReference type="HAMAP" id="MF_01925">
    <property type="entry name" value="P5C_reductase"/>
    <property type="match status" value="1"/>
</dbReference>
<dbReference type="GO" id="GO:0055129">
    <property type="term" value="P:L-proline biosynthetic process"/>
    <property type="evidence" value="ECO:0007669"/>
    <property type="project" value="UniProtKB-UniRule"/>
</dbReference>
<evidence type="ECO:0000256" key="7">
    <source>
        <dbReference type="PIRSR" id="PIRSR000193-1"/>
    </source>
</evidence>
<keyword evidence="12" id="KW-1185">Reference proteome</keyword>
<evidence type="ECO:0000313" key="12">
    <source>
        <dbReference type="Proteomes" id="UP000179627"/>
    </source>
</evidence>
<evidence type="ECO:0000256" key="5">
    <source>
        <dbReference type="HAMAP-Rule" id="MF_01925"/>
    </source>
</evidence>
<dbReference type="EC" id="1.5.1.2" evidence="5 6"/>
<evidence type="ECO:0000256" key="2">
    <source>
        <dbReference type="ARBA" id="ARBA00022857"/>
    </source>
</evidence>
<dbReference type="PANTHER" id="PTHR11645">
    <property type="entry name" value="PYRROLINE-5-CARBOXYLATE REDUCTASE"/>
    <property type="match status" value="1"/>
</dbReference>